<evidence type="ECO:0000259" key="1">
    <source>
        <dbReference type="PROSITE" id="PS50041"/>
    </source>
</evidence>
<name>A0A914C218_9BILA</name>
<dbReference type="InterPro" id="IPR050111">
    <property type="entry name" value="C-type_lectin/snaclec_domain"/>
</dbReference>
<dbReference type="InterPro" id="IPR016187">
    <property type="entry name" value="CTDL_fold"/>
</dbReference>
<accession>A0A914C218</accession>
<protein>
    <submittedName>
        <fullName evidence="3">C-type lectin domain-containing protein</fullName>
    </submittedName>
</protein>
<dbReference type="InterPro" id="IPR016186">
    <property type="entry name" value="C-type_lectin-like/link_sf"/>
</dbReference>
<evidence type="ECO:0000313" key="2">
    <source>
        <dbReference type="Proteomes" id="UP000887540"/>
    </source>
</evidence>
<feature type="domain" description="C-type lectin" evidence="1">
    <location>
        <begin position="17"/>
        <end position="119"/>
    </location>
</feature>
<dbReference type="InterPro" id="IPR001304">
    <property type="entry name" value="C-type_lectin-like"/>
</dbReference>
<dbReference type="Gene3D" id="3.10.100.10">
    <property type="entry name" value="Mannose-Binding Protein A, subunit A"/>
    <property type="match status" value="2"/>
</dbReference>
<evidence type="ECO:0000313" key="3">
    <source>
        <dbReference type="WBParaSite" id="ACRNAN_Path_1540.g6005.t1"/>
    </source>
</evidence>
<dbReference type="WBParaSite" id="ACRNAN_Path_1540.g6005.t1">
    <property type="protein sequence ID" value="ACRNAN_Path_1540.g6005.t1"/>
    <property type="gene ID" value="ACRNAN_Path_1540.g6005"/>
</dbReference>
<dbReference type="Pfam" id="PF00059">
    <property type="entry name" value="Lectin_C"/>
    <property type="match status" value="1"/>
</dbReference>
<dbReference type="SUPFAM" id="SSF56436">
    <property type="entry name" value="C-type lectin-like"/>
    <property type="match status" value="2"/>
</dbReference>
<organism evidence="2 3">
    <name type="scientific">Acrobeloides nanus</name>
    <dbReference type="NCBI Taxonomy" id="290746"/>
    <lineage>
        <taxon>Eukaryota</taxon>
        <taxon>Metazoa</taxon>
        <taxon>Ecdysozoa</taxon>
        <taxon>Nematoda</taxon>
        <taxon>Chromadorea</taxon>
        <taxon>Rhabditida</taxon>
        <taxon>Tylenchina</taxon>
        <taxon>Cephalobomorpha</taxon>
        <taxon>Cephaloboidea</taxon>
        <taxon>Cephalobidae</taxon>
        <taxon>Acrobeloides</taxon>
    </lineage>
</organism>
<keyword evidence="2" id="KW-1185">Reference proteome</keyword>
<dbReference type="CDD" id="cd00037">
    <property type="entry name" value="CLECT"/>
    <property type="match status" value="1"/>
</dbReference>
<proteinExistence type="predicted"/>
<dbReference type="PANTHER" id="PTHR22803">
    <property type="entry name" value="MANNOSE, PHOSPHOLIPASE, LECTIN RECEPTOR RELATED"/>
    <property type="match status" value="1"/>
</dbReference>
<dbReference type="AlphaFoldDB" id="A0A914C218"/>
<dbReference type="Proteomes" id="UP000887540">
    <property type="component" value="Unplaced"/>
</dbReference>
<dbReference type="PROSITE" id="PS50041">
    <property type="entry name" value="C_TYPE_LECTIN_2"/>
    <property type="match status" value="1"/>
</dbReference>
<sequence>MGSLAKRVSINVDQDIALHICRLEAGDLVSIHSEKENVFIGEKLLKVDKIYWIGYQTNGPVEKLKRNWTDGSEVDYNDPGRLAGPPPIQDVSRTALDDKNCYIYVKKNVNNKDEYRWESTFPCSEKKKVGGFICKIPAIVPEPSKEVCEKENGHFGKLGGPLHHTIEISIRPSPTKEIVCDEDWILYEIVCDEDWILYVDKRFGKVTKCFFFNRNWDVQDKHNWFEWKHKCSVDKNATLATIENKDEEEAIINVIYPHWLEKFLKEKFRLGLASCAILIKDQRLIDFSYIWLSLSLTSYKMSALPAYTEQPPQQYPNQSYQNQQNYGYPQGPPPQQSYGYLQGSPPQQSYGYPQQQPQVIIVERERRSGINDNGCLWAALCCCLLAEAATID</sequence>
<reference evidence="3" key="1">
    <citation type="submission" date="2022-11" db="UniProtKB">
        <authorList>
            <consortium name="WormBaseParasite"/>
        </authorList>
    </citation>
    <scope>IDENTIFICATION</scope>
</reference>